<dbReference type="Pfam" id="PF26108">
    <property type="entry name" value="GH_Mok13"/>
    <property type="match status" value="1"/>
</dbReference>
<keyword evidence="8" id="KW-0812">Transmembrane</keyword>
<dbReference type="InterPro" id="IPR013534">
    <property type="entry name" value="Starch_synth_cat_dom"/>
</dbReference>
<feature type="transmembrane region" description="Helical" evidence="8">
    <location>
        <begin position="1978"/>
        <end position="1995"/>
    </location>
</feature>
<keyword evidence="8" id="KW-0472">Membrane</keyword>
<keyword evidence="5" id="KW-0961">Cell wall biogenesis/degradation</keyword>
<feature type="compositionally biased region" description="Low complexity" evidence="7">
    <location>
        <begin position="1872"/>
        <end position="1882"/>
    </location>
</feature>
<dbReference type="SMART" id="SM00642">
    <property type="entry name" value="Aamy"/>
    <property type="match status" value="1"/>
</dbReference>
<feature type="transmembrane region" description="Helical" evidence="8">
    <location>
        <begin position="2114"/>
        <end position="2139"/>
    </location>
</feature>
<dbReference type="PANTHER" id="PTHR47182:SF2">
    <property type="entry name" value="CELL WALL ALPHA-1,3-GLUCAN SYNTHASE AGS1"/>
    <property type="match status" value="1"/>
</dbReference>
<keyword evidence="3" id="KW-0328">Glycosyltransferase</keyword>
<evidence type="ECO:0000313" key="11">
    <source>
        <dbReference type="EMBL" id="KAJ9131638.1"/>
    </source>
</evidence>
<dbReference type="GO" id="GO:0047657">
    <property type="term" value="F:alpha-1,3-glucan synthase activity"/>
    <property type="evidence" value="ECO:0007669"/>
    <property type="project" value="UniProtKB-EC"/>
</dbReference>
<accession>A0AA38R392</accession>
<dbReference type="InterPro" id="IPR001296">
    <property type="entry name" value="Glyco_trans_1"/>
</dbReference>
<evidence type="ECO:0000256" key="2">
    <source>
        <dbReference type="ARBA" id="ARBA00012688"/>
    </source>
</evidence>
<protein>
    <recommendedName>
        <fullName evidence="2">alpha-1,3-glucan synthase</fullName>
        <ecNumber evidence="2">2.4.1.183</ecNumber>
    </recommendedName>
</protein>
<reference evidence="11" key="1">
    <citation type="submission" date="2022-07" db="EMBL/GenBank/DDBJ databases">
        <title>Fungi with potential for degradation of polypropylene.</title>
        <authorList>
            <person name="Gostincar C."/>
        </authorList>
    </citation>
    <scope>NUCLEOTIDE SEQUENCE</scope>
    <source>
        <strain evidence="11">EXF-13308</strain>
    </source>
</reference>
<dbReference type="InterPro" id="IPR058656">
    <property type="entry name" value="Mok11-13/Ags1-like_GH"/>
</dbReference>
<dbReference type="InterPro" id="IPR006047">
    <property type="entry name" value="GH13_cat_dom"/>
</dbReference>
<feature type="region of interest" description="Disordered" evidence="7">
    <location>
        <begin position="1653"/>
        <end position="1724"/>
    </location>
</feature>
<feature type="transmembrane region" description="Helical" evidence="8">
    <location>
        <begin position="2002"/>
        <end position="2025"/>
    </location>
</feature>
<comment type="catalytic activity">
    <reaction evidence="6">
        <text>[(1-&gt;3)-alpha-D-glucosyl](n) + UDP-alpha-D-glucose = [(1-&gt;3)-alpha-D-glucosyl](n+1) + UDP + H(+)</text>
        <dbReference type="Rhea" id="RHEA:19749"/>
        <dbReference type="Rhea" id="RHEA-COMP:11150"/>
        <dbReference type="Rhea" id="RHEA-COMP:11151"/>
        <dbReference type="ChEBI" id="CHEBI:15378"/>
        <dbReference type="ChEBI" id="CHEBI:28100"/>
        <dbReference type="ChEBI" id="CHEBI:58223"/>
        <dbReference type="ChEBI" id="CHEBI:58885"/>
        <dbReference type="EC" id="2.4.1.183"/>
    </reaction>
</comment>
<evidence type="ECO:0000256" key="5">
    <source>
        <dbReference type="ARBA" id="ARBA00023316"/>
    </source>
</evidence>
<feature type="domain" description="Glycosyl hydrolase family 13 catalytic" evidence="10">
    <location>
        <begin position="62"/>
        <end position="539"/>
    </location>
</feature>
<dbReference type="EMBL" id="JANBVO010000066">
    <property type="protein sequence ID" value="KAJ9131638.1"/>
    <property type="molecule type" value="Genomic_DNA"/>
</dbReference>
<dbReference type="FunFam" id="3.20.20.80:FF:000073">
    <property type="entry name" value="Alpha-1,3-glucan synthase Ags2"/>
    <property type="match status" value="1"/>
</dbReference>
<dbReference type="InterPro" id="IPR058658">
    <property type="entry name" value="Mok11-13/Ags1-like_Ig_2"/>
</dbReference>
<dbReference type="PANTHER" id="PTHR47182">
    <property type="entry name" value="CELL WALL ALPHA-1,3-GLUCAN SYNTHASE AGS1-RELATED"/>
    <property type="match status" value="1"/>
</dbReference>
<dbReference type="Gene3D" id="3.20.20.80">
    <property type="entry name" value="Glycosidases"/>
    <property type="match status" value="1"/>
</dbReference>
<evidence type="ECO:0000256" key="6">
    <source>
        <dbReference type="ARBA" id="ARBA00048960"/>
    </source>
</evidence>
<dbReference type="InterPro" id="IPR017853">
    <property type="entry name" value="GH"/>
</dbReference>
<dbReference type="Proteomes" id="UP001174694">
    <property type="component" value="Unassembled WGS sequence"/>
</dbReference>
<dbReference type="CDD" id="cd03791">
    <property type="entry name" value="GT5_Glycogen_synthase_DULL1-like"/>
    <property type="match status" value="1"/>
</dbReference>
<feature type="transmembrane region" description="Helical" evidence="8">
    <location>
        <begin position="2159"/>
        <end position="2178"/>
    </location>
</feature>
<comment type="caution">
    <text evidence="11">The sequence shown here is derived from an EMBL/GenBank/DDBJ whole genome shotgun (WGS) entry which is preliminary data.</text>
</comment>
<name>A0AA38R392_9PEZI</name>
<evidence type="ECO:0000256" key="4">
    <source>
        <dbReference type="ARBA" id="ARBA00022679"/>
    </source>
</evidence>
<feature type="transmembrane region" description="Helical" evidence="8">
    <location>
        <begin position="2296"/>
        <end position="2318"/>
    </location>
</feature>
<dbReference type="Pfam" id="PF00534">
    <property type="entry name" value="Glycos_transf_1"/>
    <property type="match status" value="1"/>
</dbReference>
<dbReference type="Pfam" id="PF00128">
    <property type="entry name" value="Alpha-amylase"/>
    <property type="match status" value="1"/>
</dbReference>
<feature type="chain" id="PRO_5041367041" description="alpha-1,3-glucan synthase" evidence="9">
    <location>
        <begin position="17"/>
        <end position="2370"/>
    </location>
</feature>
<proteinExistence type="inferred from homology"/>
<dbReference type="Pfam" id="PF08323">
    <property type="entry name" value="Glyco_transf_5"/>
    <property type="match status" value="1"/>
</dbReference>
<dbReference type="InterPro" id="IPR058654">
    <property type="entry name" value="Mok11-14/Ags1-like_TM"/>
</dbReference>
<feature type="compositionally biased region" description="Low complexity" evidence="7">
    <location>
        <begin position="1664"/>
        <end position="1683"/>
    </location>
</feature>
<dbReference type="Pfam" id="PF26114">
    <property type="entry name" value="Ig_2_Mok13"/>
    <property type="match status" value="1"/>
</dbReference>
<dbReference type="GO" id="GO:0009277">
    <property type="term" value="C:fungal-type cell wall"/>
    <property type="evidence" value="ECO:0007669"/>
    <property type="project" value="TreeGrafter"/>
</dbReference>
<dbReference type="Gene3D" id="3.40.50.2000">
    <property type="entry name" value="Glycogen Phosphorylase B"/>
    <property type="match status" value="2"/>
</dbReference>
<keyword evidence="9" id="KW-0732">Signal</keyword>
<evidence type="ECO:0000256" key="1">
    <source>
        <dbReference type="ARBA" id="ARBA00006122"/>
    </source>
</evidence>
<feature type="transmembrane region" description="Helical" evidence="8">
    <location>
        <begin position="2037"/>
        <end position="2056"/>
    </location>
</feature>
<comment type="similarity">
    <text evidence="1">Belongs to the glycosyltransferase group 1 family.</text>
</comment>
<evidence type="ECO:0000256" key="8">
    <source>
        <dbReference type="SAM" id="Phobius"/>
    </source>
</evidence>
<feature type="transmembrane region" description="Helical" evidence="8">
    <location>
        <begin position="2342"/>
        <end position="2362"/>
    </location>
</feature>
<dbReference type="InterPro" id="IPR058657">
    <property type="entry name" value="Mok11-13/Ags1-like_Ig"/>
</dbReference>
<sequence>MAFALFLLLAVAGVQALRFDPDLVKYNLNQNQKATNPLDYSASRSGHTYHPSPDNWRFPFYSFFLDRFVNGDPSNDNANGTLFEQDLFSSQLRHGGDLQGMIDSLDYIQGMGIKGVYIAGSPFINAPWGADSYSPLDLTLLDAHFGDIGLWQKAVDEIHSRGMYVVLDHTMSTMGDLIGFDGFLNASTPFDPKEYKVLYKTDRHYHDFDFGNEYNETCSYPRFWNETGKRIDDDDANQFKGCFNSDFDQYGDTEAFGVHPDFQRQLTKFASVQDRLREWVPSVRERLEVFSCLEIILFDIDGFRFDKAAQVTVDAQGDFSAAMRECAAKVGKKNFFLPGELTSGNTFASIYLGRGRQPDQKPKELAQAMNFTDKTNSSFFIRDKGKNALDAAAFHYSVYRFLTRFLGLSGNLEAGFDLPLNWVDAWNEMVLTNDLVNANTGEFDPRHMYGVTNQDNFRWPAIELGLERELLGMFITTLHLPGIPLLYYGQEQGLYILDNTAENYIFGRQPMTPSTAWKLHGCYHMDSEQYKHWPVTQARNGCNDESVTLDHRDPSHPVRNIIKSMYHMRENYPSLESGWLLQKLANQTDFILFDGSNTTTELGIFGVVRAFFPTVQGQFATDPVWLVYHNRENETDYTFDCDDKETAFVAPFDEKTVVKNMFYPFDEITLGSSPLKLGFSGSSKPNGCIPKISMKPFEFRAYIPKSKFVSPPPMITKFLPGHDAPINSADAKGSVDVSFHFSQEMDCDGVTSSIAIASVLEGTGDGPEIDNSTVKCTTLSDDELPALIGAVGSKWSWSATLQNVVDGVHSITVNNATTKDGKAKTNAKDKFLIRVGAVDNPVVFPTSANYSTTLLTKEGKDLFVNHKAAGATSWRYSTNWGSSWSDWQAYSGGKQKISLLPWSGTKLQEWSGDHVMVQYFSQPLGSSSFLQSGDSKDQRERRFPHFFVMGDFNKFGFDAGIKNKMSLSKDGTWELHFMDEWPSSFQLNVWGVNPDGKPDSTYIMGDVDNDTIADRLPPNALAPNFFNATTSPPGHSLSYKLRFNDANLKFELIPSGNRWFQLLLFLLLATLPVVGGLFAVWIFMGSFYKVKINKVGFKRRGRSPFRKAANRLSSISFEDFRKPKESGDSMEMAVVGRPPKRRTVLIATMEYNIDDWNIKIKIGGLGVMAQLMGKALEHQDLIWVVPCVGGIDYPIDQRAEPMYVTIMGKEYEIEVQYHQVNNITYVLLDAPIFRKQSKADPYPPRMDDIESAIYYSAWNYCIAETIRRFPVDLYHINDYHGAAAPLYLLPERTIPCALSLHNAEFQGMWPMRTPEESKEVCEVFNLDPELVKEYVQFGSVFNLLHAGASYLRVHQRGFGAVGVSKKYGDRSYARYPIFWGLSKIGQLPNPDPTDTAEWDPKEELKEKDVTVDQEFEAKRGELRVKAQEWAGLEINPNAELFVFVGRWSLQKGVDLIADIFPSILEKCPTTQLICVGPVIDLYGKFAALKLSKLMEKYPKRVYSKPEFTALPPYIFSGAEFALIPSRDEPFGLVAVEFGRKGALGVGARVGGLGQMPGFWYTIESTAPSHLLHQFRGAIVSALDSKQKTRVKMRAWSARQRFPVAQWLEDLEKLQSEAIRIHNKESKKHKRISSGSLLAVPSGLHLDQNTRYFDDASDAEPSPTPSASHSRSASPRQSRASSLSVPFLLDNERSRSRSPSNPEPHDPSSDADLSGPLLPPSNLPFAATDLRTNRESSDSLATIVARGGQAGNRESVDTFAWRIMAPDGASRPPSTFGLNVPAGARGGGSSLYSNRNSSRLSVIDVVGDRTDYKLQKVDPFFTDSTGEYYKTFESRLAGLTAKNSDTDLCIEEFLTKSEKEWFARFRDAKLGRSRSPSRSPAPSLLRKKRHSRAVSVTSLTPSEEGSSDEVNVVREMERDDEFLLGTGYKPPKGLKKLLQIRLGDWPIYSFLLALGQILSANSYQIVLLTGEIGQTATKLYIVAGTYGATSILWWFLFRRFKSLYSLTLPWFFYGLAFILLGVSPFLPLAGRAPLQNVATAMYATGASTGSLFFALNFGDEGGAPISTWLFRACVIQGVQQVYVVALWYWGSIIGKQDPIATANGKFLAGGKVPEILVITVPIAIVLWAVGIVLFIGLPDYYRQMPDKIPSFYGSLLRRRIVPWFFLAVVIQNYWLSAPYGRSWEFLFSSKVVPGCAILLLAAGFLLGLWCILLYGFSFFSKTHPWIVPLFAIGLGAPRWAQMLWGTSGVGLYLPWVGGAVASAIVSRCLWLWLGLLDTVQGVGLGMVLLLTLTRQHVAATLIGAQVLGSIATIAARATAPDKIGPGDVFPDFSEGVTPGITKVWFWVALGMQLIIPIGFFKFFRKEQVAKP</sequence>
<evidence type="ECO:0000256" key="3">
    <source>
        <dbReference type="ARBA" id="ARBA00022676"/>
    </source>
</evidence>
<dbReference type="FunFam" id="3.40.50.2000:FF:000052">
    <property type="entry name" value="Alpha-1,3-glucan synthase Ags2"/>
    <property type="match status" value="1"/>
</dbReference>
<feature type="transmembrane region" description="Helical" evidence="8">
    <location>
        <begin position="1944"/>
        <end position="1966"/>
    </location>
</feature>
<feature type="transmembrane region" description="Helical" evidence="8">
    <location>
        <begin position="2251"/>
        <end position="2275"/>
    </location>
</feature>
<evidence type="ECO:0000256" key="9">
    <source>
        <dbReference type="SAM" id="SignalP"/>
    </source>
</evidence>
<dbReference type="InterPro" id="IPR058659">
    <property type="entry name" value="Mok11-13/Ags1-like_CBM"/>
</dbReference>
<dbReference type="CDD" id="cd11323">
    <property type="entry name" value="AmyAc_AGS"/>
    <property type="match status" value="1"/>
</dbReference>
<gene>
    <name evidence="11" type="ORF">NKR23_g11642</name>
</gene>
<evidence type="ECO:0000259" key="10">
    <source>
        <dbReference type="SMART" id="SM00642"/>
    </source>
</evidence>
<evidence type="ECO:0000313" key="12">
    <source>
        <dbReference type="Proteomes" id="UP001174694"/>
    </source>
</evidence>
<dbReference type="Pfam" id="PF26122">
    <property type="entry name" value="CBM_Mok13"/>
    <property type="match status" value="1"/>
</dbReference>
<organism evidence="11 12">
    <name type="scientific">Pleurostoma richardsiae</name>
    <dbReference type="NCBI Taxonomy" id="41990"/>
    <lineage>
        <taxon>Eukaryota</taxon>
        <taxon>Fungi</taxon>
        <taxon>Dikarya</taxon>
        <taxon>Ascomycota</taxon>
        <taxon>Pezizomycotina</taxon>
        <taxon>Sordariomycetes</taxon>
        <taxon>Sordariomycetidae</taxon>
        <taxon>Calosphaeriales</taxon>
        <taxon>Pleurostomataceae</taxon>
        <taxon>Pleurostoma</taxon>
    </lineage>
</organism>
<keyword evidence="4" id="KW-0808">Transferase</keyword>
<dbReference type="SUPFAM" id="SSF53756">
    <property type="entry name" value="UDP-Glycosyltransferase/glycogen phosphorylase"/>
    <property type="match status" value="1"/>
</dbReference>
<evidence type="ECO:0000256" key="7">
    <source>
        <dbReference type="SAM" id="MobiDB-lite"/>
    </source>
</evidence>
<dbReference type="GO" id="GO:0070600">
    <property type="term" value="P:fungal-type cell wall (1-&gt;3)-alpha-glucan biosynthetic process"/>
    <property type="evidence" value="ECO:0007669"/>
    <property type="project" value="TreeGrafter"/>
</dbReference>
<dbReference type="Pfam" id="PF26111">
    <property type="entry name" value="Ig_Mok13"/>
    <property type="match status" value="1"/>
</dbReference>
<feature type="region of interest" description="Disordered" evidence="7">
    <location>
        <begin position="1870"/>
        <end position="1909"/>
    </location>
</feature>
<dbReference type="SUPFAM" id="SSF51445">
    <property type="entry name" value="(Trans)glycosidases"/>
    <property type="match status" value="1"/>
</dbReference>
<dbReference type="Pfam" id="PF26127">
    <property type="entry name" value="12TM_Mok13"/>
    <property type="match status" value="1"/>
</dbReference>
<keyword evidence="12" id="KW-1185">Reference proteome</keyword>
<feature type="signal peptide" evidence="9">
    <location>
        <begin position="1"/>
        <end position="16"/>
    </location>
</feature>
<feature type="compositionally biased region" description="Polar residues" evidence="7">
    <location>
        <begin position="1893"/>
        <end position="1903"/>
    </location>
</feature>
<dbReference type="InterPro" id="IPR058655">
    <property type="entry name" value="Mok11-14/Ags1-like"/>
</dbReference>
<keyword evidence="8" id="KW-1133">Transmembrane helix</keyword>
<dbReference type="EC" id="2.4.1.183" evidence="2"/>
<feature type="transmembrane region" description="Helical" evidence="8">
    <location>
        <begin position="2190"/>
        <end position="2215"/>
    </location>
</feature>
<dbReference type="FunFam" id="3.40.50.2000:FF:000058">
    <property type="entry name" value="Alpha-1,3-glucan synthase Ags1"/>
    <property type="match status" value="1"/>
</dbReference>